<reference evidence="1" key="1">
    <citation type="submission" date="2020-03" db="EMBL/GenBank/DDBJ databases">
        <title>Molecular networking-based the target discovery of potent antiproliferative macrolactams: 5/6/7/16 polycyclic ansamycins and glycosylated trienomycin from Streptomyces cacaoi subsp. asoensis.</title>
        <authorList>
            <person name="Liu L.-L."/>
        </authorList>
    </citation>
    <scope>NUCLEOTIDE SEQUENCE [LARGE SCALE GENOMIC DNA]</scope>
    <source>
        <strain evidence="1">H2S5</strain>
    </source>
</reference>
<name>A0A6M4WWC9_9ACTN</name>
<evidence type="ECO:0000313" key="1">
    <source>
        <dbReference type="EMBL" id="QJT04399.1"/>
    </source>
</evidence>
<dbReference type="Proteomes" id="UP000502665">
    <property type="component" value="Chromosome"/>
</dbReference>
<dbReference type="AlphaFoldDB" id="A0A6M4WWC9"/>
<proteinExistence type="predicted"/>
<dbReference type="RefSeq" id="WP_171399741.1">
    <property type="nucleotide sequence ID" value="NZ_CP049838.1"/>
</dbReference>
<accession>A0A6M4WWC9</accession>
<organism evidence="1 2">
    <name type="scientific">Streptomyces asoensis</name>
    <dbReference type="NCBI Taxonomy" id="249586"/>
    <lineage>
        <taxon>Bacteria</taxon>
        <taxon>Bacillati</taxon>
        <taxon>Actinomycetota</taxon>
        <taxon>Actinomycetes</taxon>
        <taxon>Kitasatosporales</taxon>
        <taxon>Streptomycetaceae</taxon>
        <taxon>Streptomyces</taxon>
    </lineage>
</organism>
<keyword evidence="2" id="KW-1185">Reference proteome</keyword>
<sequence>MIHEITLGAAAVMAALVGATGLARWWVTPVPSGRHRANTPQGGTP</sequence>
<protein>
    <submittedName>
        <fullName evidence="1">Uncharacterized protein</fullName>
    </submittedName>
</protein>
<evidence type="ECO:0000313" key="2">
    <source>
        <dbReference type="Proteomes" id="UP000502665"/>
    </source>
</evidence>
<gene>
    <name evidence="1" type="ORF">G9272_32290</name>
</gene>
<dbReference type="EMBL" id="CP049838">
    <property type="protein sequence ID" value="QJT04399.1"/>
    <property type="molecule type" value="Genomic_DNA"/>
</dbReference>